<dbReference type="AlphaFoldDB" id="A0A2R6R4Z0"/>
<evidence type="ECO:0000256" key="3">
    <source>
        <dbReference type="ARBA" id="ARBA00023163"/>
    </source>
</evidence>
<dbReference type="InterPro" id="IPR036093">
    <property type="entry name" value="NAC_dom_sf"/>
</dbReference>
<dbReference type="PANTHER" id="PTHR31719:SF179">
    <property type="entry name" value="OS08G0148400 PROTEIN"/>
    <property type="match status" value="1"/>
</dbReference>
<dbReference type="PANTHER" id="PTHR31719">
    <property type="entry name" value="NAC TRANSCRIPTION FACTOR 56"/>
    <property type="match status" value="1"/>
</dbReference>
<dbReference type="PROSITE" id="PS51005">
    <property type="entry name" value="NAC"/>
    <property type="match status" value="1"/>
</dbReference>
<dbReference type="STRING" id="1590841.A0A2R6R4Z0"/>
<dbReference type="SUPFAM" id="SSF101941">
    <property type="entry name" value="NAC domain"/>
    <property type="match status" value="1"/>
</dbReference>
<comment type="caution">
    <text evidence="6">The sequence shown here is derived from an EMBL/GenBank/DDBJ whole genome shotgun (WGS) entry which is preliminary data.</text>
</comment>
<keyword evidence="3" id="KW-0804">Transcription</keyword>
<dbReference type="SMR" id="A0A2R6R4Z0"/>
<name>A0A2R6R4Z0_ACTCC</name>
<sequence length="337" mass="38636">MNYDYFNSFPPGYRFQPHDHELIVYYLKKKVLDETLPPNKIHDVNLSEHNPETLTANFKQHGEKAWYFFTPRDRKYPNGNRPNRAAGDGYWKATSSDKSIMFNGHVVGYKKSLAFCLGKAPDGIKTPWIMQEYKLPADKRQESKRAGKGMKLDNWVLCKIYKHKSKSKDSVVHEVQAQQDEHVPAEMNNVNNQNVPAEMNNVNNQNGEPMPLNPMPNNLHHETNNGYNPMGELKPFPQCFDFMSPYPFHVPLKDDDRLNDDSCHINYGNGIMPIQGRPPMNLPFDNSMESNVALNQCPSVKRFKFPTIGEGESFISQLDFMYPLHGDMGSILPGNEL</sequence>
<organism evidence="6 7">
    <name type="scientific">Actinidia chinensis var. chinensis</name>
    <name type="common">Chinese soft-hair kiwi</name>
    <dbReference type="NCBI Taxonomy" id="1590841"/>
    <lineage>
        <taxon>Eukaryota</taxon>
        <taxon>Viridiplantae</taxon>
        <taxon>Streptophyta</taxon>
        <taxon>Embryophyta</taxon>
        <taxon>Tracheophyta</taxon>
        <taxon>Spermatophyta</taxon>
        <taxon>Magnoliopsida</taxon>
        <taxon>eudicotyledons</taxon>
        <taxon>Gunneridae</taxon>
        <taxon>Pentapetalae</taxon>
        <taxon>asterids</taxon>
        <taxon>Ericales</taxon>
        <taxon>Actinidiaceae</taxon>
        <taxon>Actinidia</taxon>
    </lineage>
</organism>
<keyword evidence="2" id="KW-0238">DNA-binding</keyword>
<accession>A0A2R6R4Z0</accession>
<evidence type="ECO:0000256" key="2">
    <source>
        <dbReference type="ARBA" id="ARBA00023125"/>
    </source>
</evidence>
<keyword evidence="4" id="KW-0539">Nucleus</keyword>
<reference evidence="7" key="2">
    <citation type="journal article" date="2018" name="BMC Genomics">
        <title>A manually annotated Actinidia chinensis var. chinensis (kiwifruit) genome highlights the challenges associated with draft genomes and gene prediction in plants.</title>
        <authorList>
            <person name="Pilkington S.M."/>
            <person name="Crowhurst R."/>
            <person name="Hilario E."/>
            <person name="Nardozza S."/>
            <person name="Fraser L."/>
            <person name="Peng Y."/>
            <person name="Gunaseelan K."/>
            <person name="Simpson R."/>
            <person name="Tahir J."/>
            <person name="Deroles S.C."/>
            <person name="Templeton K."/>
            <person name="Luo Z."/>
            <person name="Davy M."/>
            <person name="Cheng C."/>
            <person name="McNeilage M."/>
            <person name="Scaglione D."/>
            <person name="Liu Y."/>
            <person name="Zhang Q."/>
            <person name="Datson P."/>
            <person name="De Silva N."/>
            <person name="Gardiner S.E."/>
            <person name="Bassett H."/>
            <person name="Chagne D."/>
            <person name="McCallum J."/>
            <person name="Dzierzon H."/>
            <person name="Deng C."/>
            <person name="Wang Y.Y."/>
            <person name="Barron L."/>
            <person name="Manako K."/>
            <person name="Bowen J."/>
            <person name="Foster T.M."/>
            <person name="Erridge Z.A."/>
            <person name="Tiffin H."/>
            <person name="Waite C.N."/>
            <person name="Davies K.M."/>
            <person name="Grierson E.P."/>
            <person name="Laing W.A."/>
            <person name="Kirk R."/>
            <person name="Chen X."/>
            <person name="Wood M."/>
            <person name="Montefiori M."/>
            <person name="Brummell D.A."/>
            <person name="Schwinn K.E."/>
            <person name="Catanach A."/>
            <person name="Fullerton C."/>
            <person name="Li D."/>
            <person name="Meiyalaghan S."/>
            <person name="Nieuwenhuizen N."/>
            <person name="Read N."/>
            <person name="Prakash R."/>
            <person name="Hunter D."/>
            <person name="Zhang H."/>
            <person name="McKenzie M."/>
            <person name="Knabel M."/>
            <person name="Harris A."/>
            <person name="Allan A.C."/>
            <person name="Gleave A."/>
            <person name="Chen A."/>
            <person name="Janssen B.J."/>
            <person name="Plunkett B."/>
            <person name="Ampomah-Dwamena C."/>
            <person name="Voogd C."/>
            <person name="Leif D."/>
            <person name="Lafferty D."/>
            <person name="Souleyre E.J.F."/>
            <person name="Varkonyi-Gasic E."/>
            <person name="Gambi F."/>
            <person name="Hanley J."/>
            <person name="Yao J.L."/>
            <person name="Cheung J."/>
            <person name="David K.M."/>
            <person name="Warren B."/>
            <person name="Marsh K."/>
            <person name="Snowden K.C."/>
            <person name="Lin-Wang K."/>
            <person name="Brian L."/>
            <person name="Martinez-Sanchez M."/>
            <person name="Wang M."/>
            <person name="Ileperuma N."/>
            <person name="Macnee N."/>
            <person name="Campin R."/>
            <person name="McAtee P."/>
            <person name="Drummond R.S.M."/>
            <person name="Espley R.V."/>
            <person name="Ireland H.S."/>
            <person name="Wu R."/>
            <person name="Atkinson R.G."/>
            <person name="Karunairetnam S."/>
            <person name="Bulley S."/>
            <person name="Chunkath S."/>
            <person name="Hanley Z."/>
            <person name="Storey R."/>
            <person name="Thrimawithana A.H."/>
            <person name="Thomson S."/>
            <person name="David C."/>
            <person name="Testolin R."/>
            <person name="Huang H."/>
            <person name="Hellens R.P."/>
            <person name="Schaffer R.J."/>
        </authorList>
    </citation>
    <scope>NUCLEOTIDE SEQUENCE [LARGE SCALE GENOMIC DNA]</scope>
    <source>
        <strain evidence="7">cv. Red5</strain>
    </source>
</reference>
<dbReference type="Proteomes" id="UP000241394">
    <property type="component" value="Chromosome LG9"/>
</dbReference>
<dbReference type="Pfam" id="PF02365">
    <property type="entry name" value="NAM"/>
    <property type="match status" value="1"/>
</dbReference>
<keyword evidence="1" id="KW-0805">Transcription regulation</keyword>
<gene>
    <name evidence="6" type="ORF">CEY00_Acc10114</name>
</gene>
<evidence type="ECO:0000313" key="7">
    <source>
        <dbReference type="Proteomes" id="UP000241394"/>
    </source>
</evidence>
<keyword evidence="7" id="KW-1185">Reference proteome</keyword>
<dbReference type="GO" id="GO:0006355">
    <property type="term" value="P:regulation of DNA-templated transcription"/>
    <property type="evidence" value="ECO:0007669"/>
    <property type="project" value="InterPro"/>
</dbReference>
<dbReference type="InterPro" id="IPR003441">
    <property type="entry name" value="NAC-dom"/>
</dbReference>
<protein>
    <submittedName>
        <fullName evidence="6">NAC domain-containing protein</fullName>
    </submittedName>
</protein>
<evidence type="ECO:0000256" key="4">
    <source>
        <dbReference type="ARBA" id="ARBA00023242"/>
    </source>
</evidence>
<evidence type="ECO:0000259" key="5">
    <source>
        <dbReference type="PROSITE" id="PS51005"/>
    </source>
</evidence>
<dbReference type="GO" id="GO:0003677">
    <property type="term" value="F:DNA binding"/>
    <property type="evidence" value="ECO:0007669"/>
    <property type="project" value="UniProtKB-KW"/>
</dbReference>
<dbReference type="OrthoDB" id="910777at2759"/>
<feature type="domain" description="NAC" evidence="5">
    <location>
        <begin position="9"/>
        <end position="163"/>
    </location>
</feature>
<proteinExistence type="predicted"/>
<dbReference type="Gene3D" id="2.170.150.80">
    <property type="entry name" value="NAC domain"/>
    <property type="match status" value="1"/>
</dbReference>
<dbReference type="OMA" id="DDSCHIN"/>
<evidence type="ECO:0000256" key="1">
    <source>
        <dbReference type="ARBA" id="ARBA00023015"/>
    </source>
</evidence>
<dbReference type="EMBL" id="NKQK01000009">
    <property type="protein sequence ID" value="PSS21074.1"/>
    <property type="molecule type" value="Genomic_DNA"/>
</dbReference>
<reference evidence="6 7" key="1">
    <citation type="submission" date="2017-07" db="EMBL/GenBank/DDBJ databases">
        <title>An improved, manually edited Actinidia chinensis var. chinensis (kiwifruit) genome highlights the challenges associated with draft genomes and gene prediction in plants.</title>
        <authorList>
            <person name="Pilkington S."/>
            <person name="Crowhurst R."/>
            <person name="Hilario E."/>
            <person name="Nardozza S."/>
            <person name="Fraser L."/>
            <person name="Peng Y."/>
            <person name="Gunaseelan K."/>
            <person name="Simpson R."/>
            <person name="Tahir J."/>
            <person name="Deroles S."/>
            <person name="Templeton K."/>
            <person name="Luo Z."/>
            <person name="Davy M."/>
            <person name="Cheng C."/>
            <person name="Mcneilage M."/>
            <person name="Scaglione D."/>
            <person name="Liu Y."/>
            <person name="Zhang Q."/>
            <person name="Datson P."/>
            <person name="De Silva N."/>
            <person name="Gardiner S."/>
            <person name="Bassett H."/>
            <person name="Chagne D."/>
            <person name="Mccallum J."/>
            <person name="Dzierzon H."/>
            <person name="Deng C."/>
            <person name="Wang Y.-Y."/>
            <person name="Barron N."/>
            <person name="Manako K."/>
            <person name="Bowen J."/>
            <person name="Foster T."/>
            <person name="Erridge Z."/>
            <person name="Tiffin H."/>
            <person name="Waite C."/>
            <person name="Davies K."/>
            <person name="Grierson E."/>
            <person name="Laing W."/>
            <person name="Kirk R."/>
            <person name="Chen X."/>
            <person name="Wood M."/>
            <person name="Montefiori M."/>
            <person name="Brummell D."/>
            <person name="Schwinn K."/>
            <person name="Catanach A."/>
            <person name="Fullerton C."/>
            <person name="Li D."/>
            <person name="Meiyalaghan S."/>
            <person name="Nieuwenhuizen N."/>
            <person name="Read N."/>
            <person name="Prakash R."/>
            <person name="Hunter D."/>
            <person name="Zhang H."/>
            <person name="Mckenzie M."/>
            <person name="Knabel M."/>
            <person name="Harris A."/>
            <person name="Allan A."/>
            <person name="Chen A."/>
            <person name="Janssen B."/>
            <person name="Plunkett B."/>
            <person name="Dwamena C."/>
            <person name="Voogd C."/>
            <person name="Leif D."/>
            <person name="Lafferty D."/>
            <person name="Souleyre E."/>
            <person name="Varkonyi-Gasic E."/>
            <person name="Gambi F."/>
            <person name="Hanley J."/>
            <person name="Yao J.-L."/>
            <person name="Cheung J."/>
            <person name="David K."/>
            <person name="Warren B."/>
            <person name="Marsh K."/>
            <person name="Snowden K."/>
            <person name="Lin-Wang K."/>
            <person name="Brian L."/>
            <person name="Martinez-Sanchez M."/>
            <person name="Wang M."/>
            <person name="Ileperuma N."/>
            <person name="Macnee N."/>
            <person name="Campin R."/>
            <person name="Mcatee P."/>
            <person name="Drummond R."/>
            <person name="Espley R."/>
            <person name="Ireland H."/>
            <person name="Wu R."/>
            <person name="Atkinson R."/>
            <person name="Karunairetnam S."/>
            <person name="Bulley S."/>
            <person name="Chunkath S."/>
            <person name="Hanley Z."/>
            <person name="Storey R."/>
            <person name="Thrimawithana A."/>
            <person name="Thomson S."/>
            <person name="David C."/>
            <person name="Testolin R."/>
        </authorList>
    </citation>
    <scope>NUCLEOTIDE SEQUENCE [LARGE SCALE GENOMIC DNA]</scope>
    <source>
        <strain evidence="7">cv. Red5</strain>
        <tissue evidence="6">Young leaf</tissue>
    </source>
</reference>
<dbReference type="InParanoid" id="A0A2R6R4Z0"/>
<dbReference type="Gramene" id="PSS21074">
    <property type="protein sequence ID" value="PSS21074"/>
    <property type="gene ID" value="CEY00_Acc10114"/>
</dbReference>
<evidence type="ECO:0000313" key="6">
    <source>
        <dbReference type="EMBL" id="PSS21074.1"/>
    </source>
</evidence>